<reference evidence="1 2" key="1">
    <citation type="submission" date="2018-05" db="EMBL/GenBank/DDBJ databases">
        <title>Novel Campyloabacter and Helicobacter Species and Strains.</title>
        <authorList>
            <person name="Mannion A.J."/>
            <person name="Shen Z."/>
            <person name="Fox J.G."/>
        </authorList>
    </citation>
    <scope>NUCLEOTIDE SEQUENCE [LARGE SCALE GENOMIC DNA]</scope>
    <source>
        <strain evidence="2">MIT10-5678</strain>
    </source>
</reference>
<dbReference type="Proteomes" id="UP000309584">
    <property type="component" value="Unassembled WGS sequence"/>
</dbReference>
<keyword evidence="2" id="KW-1185">Reference proteome</keyword>
<comment type="caution">
    <text evidence="1">The sequence shown here is derived from an EMBL/GenBank/DDBJ whole genome shotgun (WGS) entry which is preliminary data.</text>
</comment>
<dbReference type="EMBL" id="NXLY01000023">
    <property type="protein sequence ID" value="TKX33267.1"/>
    <property type="molecule type" value="Genomic_DNA"/>
</dbReference>
<dbReference type="RefSeq" id="WP_137624534.1">
    <property type="nucleotide sequence ID" value="NZ_NXLY01000023.1"/>
</dbReference>
<accession>A0ABY2THF6</accession>
<protein>
    <submittedName>
        <fullName evidence="1">Uncharacterized protein</fullName>
    </submittedName>
</protein>
<evidence type="ECO:0000313" key="1">
    <source>
        <dbReference type="EMBL" id="TKX33267.1"/>
    </source>
</evidence>
<organism evidence="1 2">
    <name type="scientific">Campylobacter taeniopygiae</name>
    <dbReference type="NCBI Taxonomy" id="2510188"/>
    <lineage>
        <taxon>Bacteria</taxon>
        <taxon>Pseudomonadati</taxon>
        <taxon>Campylobacterota</taxon>
        <taxon>Epsilonproteobacteria</taxon>
        <taxon>Campylobacterales</taxon>
        <taxon>Campylobacteraceae</taxon>
        <taxon>Campylobacter</taxon>
    </lineage>
</organism>
<evidence type="ECO:0000313" key="2">
    <source>
        <dbReference type="Proteomes" id="UP000309584"/>
    </source>
</evidence>
<sequence>MIKIVDDYQPKLEDFKDLNAKMQKVIFDFKVAKFFGFEDRYYQAFIQYALISITSIRKEQAYFKYLNFISDINSTSKQKYLTLRVSTKDLEKQIFEEKLKFIKHYEEIYDYFR</sequence>
<gene>
    <name evidence="1" type="ORF">CQA75_08410</name>
</gene>
<proteinExistence type="predicted"/>
<name>A0ABY2THF6_9BACT</name>